<gene>
    <name evidence="1" type="ORF">GRF29_19g3309658</name>
</gene>
<organism evidence="1 2">
    <name type="scientific">Pseudopithomyces chartarum</name>
    <dbReference type="NCBI Taxonomy" id="1892770"/>
    <lineage>
        <taxon>Eukaryota</taxon>
        <taxon>Fungi</taxon>
        <taxon>Dikarya</taxon>
        <taxon>Ascomycota</taxon>
        <taxon>Pezizomycotina</taxon>
        <taxon>Dothideomycetes</taxon>
        <taxon>Pleosporomycetidae</taxon>
        <taxon>Pleosporales</taxon>
        <taxon>Massarineae</taxon>
        <taxon>Didymosphaeriaceae</taxon>
        <taxon>Pseudopithomyces</taxon>
    </lineage>
</organism>
<evidence type="ECO:0000313" key="2">
    <source>
        <dbReference type="Proteomes" id="UP001280581"/>
    </source>
</evidence>
<name>A0AAN6M458_9PLEO</name>
<dbReference type="Proteomes" id="UP001280581">
    <property type="component" value="Unassembled WGS sequence"/>
</dbReference>
<evidence type="ECO:0008006" key="3">
    <source>
        <dbReference type="Google" id="ProtNLM"/>
    </source>
</evidence>
<comment type="caution">
    <text evidence="1">The sequence shown here is derived from an EMBL/GenBank/DDBJ whole genome shotgun (WGS) entry which is preliminary data.</text>
</comment>
<sequence>MTIVELGRMGVKPGYRIMDESTSEGKVLPTAYRSVTTLPGGPQNSHWGVEVEDRSKVWGFFEWNSVKEHEIFAKKYGAEVVKDLPSVLTHGEFTKHVDVTPAPAQALKSPVTAITLAYFPSDIALDEKAKVSSRFQQFAEKGLHQCAEVTSISYGWGVQNDFPVREVGDGQTASLFIAFVGWPSIDAHIKFQETDEFKQHVELITNTRRMLKMVTFHVSCRSSEREA</sequence>
<dbReference type="AlphaFoldDB" id="A0AAN6M458"/>
<keyword evidence="2" id="KW-1185">Reference proteome</keyword>
<dbReference type="EMBL" id="WVTA01000003">
    <property type="protein sequence ID" value="KAK3215443.1"/>
    <property type="molecule type" value="Genomic_DNA"/>
</dbReference>
<proteinExistence type="predicted"/>
<accession>A0AAN6M458</accession>
<protein>
    <recommendedName>
        <fullName evidence="3">ABM domain-containing protein</fullName>
    </recommendedName>
</protein>
<evidence type="ECO:0000313" key="1">
    <source>
        <dbReference type="EMBL" id="KAK3215443.1"/>
    </source>
</evidence>
<reference evidence="1 2" key="1">
    <citation type="submission" date="2021-02" db="EMBL/GenBank/DDBJ databases">
        <title>Genome assembly of Pseudopithomyces chartarum.</title>
        <authorList>
            <person name="Jauregui R."/>
            <person name="Singh J."/>
            <person name="Voisey C."/>
        </authorList>
    </citation>
    <scope>NUCLEOTIDE SEQUENCE [LARGE SCALE GENOMIC DNA]</scope>
    <source>
        <strain evidence="1 2">AGR01</strain>
    </source>
</reference>